<name>A0ABP8QSY1_9ACTN</name>
<evidence type="ECO:0000256" key="1">
    <source>
        <dbReference type="ARBA" id="ARBA00004141"/>
    </source>
</evidence>
<dbReference type="EMBL" id="BAABHF010000042">
    <property type="protein sequence ID" value="GAA4507860.1"/>
    <property type="molecule type" value="Genomic_DNA"/>
</dbReference>
<feature type="transmembrane region" description="Helical" evidence="8">
    <location>
        <begin position="34"/>
        <end position="53"/>
    </location>
</feature>
<dbReference type="Proteomes" id="UP001500503">
    <property type="component" value="Unassembled WGS sequence"/>
</dbReference>
<organism evidence="10 11">
    <name type="scientific">Actinoallomurus oryzae</name>
    <dbReference type="NCBI Taxonomy" id="502180"/>
    <lineage>
        <taxon>Bacteria</taxon>
        <taxon>Bacillati</taxon>
        <taxon>Actinomycetota</taxon>
        <taxon>Actinomycetes</taxon>
        <taxon>Streptosporangiales</taxon>
        <taxon>Thermomonosporaceae</taxon>
        <taxon>Actinoallomurus</taxon>
    </lineage>
</organism>
<keyword evidence="11" id="KW-1185">Reference proteome</keyword>
<feature type="transmembrane region" description="Helical" evidence="8">
    <location>
        <begin position="73"/>
        <end position="96"/>
    </location>
</feature>
<evidence type="ECO:0000256" key="7">
    <source>
        <dbReference type="ARBA" id="ARBA00023235"/>
    </source>
</evidence>
<evidence type="ECO:0000256" key="8">
    <source>
        <dbReference type="SAM" id="Phobius"/>
    </source>
</evidence>
<comment type="pathway">
    <text evidence="2">Carotenoid biosynthesis.</text>
</comment>
<evidence type="ECO:0000256" key="3">
    <source>
        <dbReference type="ARBA" id="ARBA00022692"/>
    </source>
</evidence>
<keyword evidence="7" id="KW-0413">Isomerase</keyword>
<reference evidence="11" key="1">
    <citation type="journal article" date="2019" name="Int. J. Syst. Evol. Microbiol.">
        <title>The Global Catalogue of Microorganisms (GCM) 10K type strain sequencing project: providing services to taxonomists for standard genome sequencing and annotation.</title>
        <authorList>
            <consortium name="The Broad Institute Genomics Platform"/>
            <consortium name="The Broad Institute Genome Sequencing Center for Infectious Disease"/>
            <person name="Wu L."/>
            <person name="Ma J."/>
        </authorList>
    </citation>
    <scope>NUCLEOTIDE SEQUENCE [LARGE SCALE GENOMIC DNA]</scope>
    <source>
        <strain evidence="11">JCM 17933</strain>
    </source>
</reference>
<accession>A0ABP8QSY1</accession>
<sequence>MSGLGYTVPAVVSVVAVVALELGRLRTGLFRSGAYWITMVIVFAFQTVVDGRLTKLSAPVVSYDPHQLSGLRIPFDIPVEDFLFGFSLITATLLLWEHARSPR</sequence>
<comment type="caution">
    <text evidence="10">The sequence shown here is derived from an EMBL/GenBank/DDBJ whole genome shotgun (WGS) entry which is preliminary data.</text>
</comment>
<evidence type="ECO:0000259" key="9">
    <source>
        <dbReference type="Pfam" id="PF18916"/>
    </source>
</evidence>
<evidence type="ECO:0000313" key="10">
    <source>
        <dbReference type="EMBL" id="GAA4507860.1"/>
    </source>
</evidence>
<proteinExistence type="predicted"/>
<evidence type="ECO:0000256" key="6">
    <source>
        <dbReference type="ARBA" id="ARBA00023136"/>
    </source>
</evidence>
<feature type="domain" description="Lycopene cyclase" evidence="9">
    <location>
        <begin position="12"/>
        <end position="98"/>
    </location>
</feature>
<dbReference type="InterPro" id="IPR017825">
    <property type="entry name" value="Lycopene_cyclase_dom"/>
</dbReference>
<gene>
    <name evidence="10" type="ORF">GCM10023191_066820</name>
</gene>
<evidence type="ECO:0000256" key="5">
    <source>
        <dbReference type="ARBA" id="ARBA00022989"/>
    </source>
</evidence>
<keyword evidence="6 8" id="KW-0472">Membrane</keyword>
<dbReference type="NCBIfam" id="TIGR03462">
    <property type="entry name" value="CarR_dom_SF"/>
    <property type="match status" value="1"/>
</dbReference>
<keyword evidence="4" id="KW-0125">Carotenoid biosynthesis</keyword>
<dbReference type="RefSeq" id="WP_329254448.1">
    <property type="nucleotide sequence ID" value="NZ_BAABHF010000042.1"/>
</dbReference>
<keyword evidence="3 8" id="KW-0812">Transmembrane</keyword>
<comment type="subcellular location">
    <subcellularLocation>
        <location evidence="1">Membrane</location>
        <topology evidence="1">Multi-pass membrane protein</topology>
    </subcellularLocation>
</comment>
<evidence type="ECO:0000256" key="4">
    <source>
        <dbReference type="ARBA" id="ARBA00022746"/>
    </source>
</evidence>
<feature type="transmembrane region" description="Helical" evidence="8">
    <location>
        <begin position="6"/>
        <end position="22"/>
    </location>
</feature>
<protein>
    <submittedName>
        <fullName evidence="10">Lycopene cyclase domain-containing protein</fullName>
    </submittedName>
</protein>
<evidence type="ECO:0000313" key="11">
    <source>
        <dbReference type="Proteomes" id="UP001500503"/>
    </source>
</evidence>
<dbReference type="Pfam" id="PF18916">
    <property type="entry name" value="Lycopene_cyc"/>
    <property type="match status" value="1"/>
</dbReference>
<evidence type="ECO:0000256" key="2">
    <source>
        <dbReference type="ARBA" id="ARBA00004829"/>
    </source>
</evidence>
<keyword evidence="5 8" id="KW-1133">Transmembrane helix</keyword>